<dbReference type="Pfam" id="PF02470">
    <property type="entry name" value="MlaD"/>
    <property type="match status" value="1"/>
</dbReference>
<dbReference type="RefSeq" id="WP_348944088.1">
    <property type="nucleotide sequence ID" value="NZ_CP157355.1"/>
</dbReference>
<evidence type="ECO:0000313" key="3">
    <source>
        <dbReference type="EMBL" id="XBL99681.1"/>
    </source>
</evidence>
<name>A0AAU7F6J0_9NEIS</name>
<sequence length="348" mass="38214">MEQQSNFRLGVFILLALLLGVALLIGVGSGRWLQSKITLETYFNESVRGLDIGSKVRYRGVAIGEVSAITFTYTRYEGDLPNAQRQQYVLVEAQLDSHILGGSADKDAQQADLNREIAKGLRVKLSPQGLTGTSYLEIDYEQQADNKTLPFSWQPDNLYIPSANSTVNQLLGSAQEVMAKLQRIDLDQTIGLLNQTLGTMNTRLEEIPAKNIGREAEQLLRTLNALPLKQMASESAQLITEVRDSNQALKTLLEQPQLQTASNDLASAASSAKMLLANPALASAVQRLDQITLRLDHLSAQREGDVQQIIDNLSSTSSNLKALSEKANQRPSSLLFSEQPKPYTPPKP</sequence>
<dbReference type="KEGG" id="cmav:ABHF33_11465"/>
<feature type="domain" description="Mce/MlaD" evidence="2">
    <location>
        <begin position="37"/>
        <end position="139"/>
    </location>
</feature>
<dbReference type="PANTHER" id="PTHR36698">
    <property type="entry name" value="BLL5892 PROTEIN"/>
    <property type="match status" value="1"/>
</dbReference>
<dbReference type="AlphaFoldDB" id="A0AAU7F6J0"/>
<feature type="region of interest" description="Disordered" evidence="1">
    <location>
        <begin position="321"/>
        <end position="348"/>
    </location>
</feature>
<organism evidence="3">
    <name type="scientific">Chitinibacter mangrovi</name>
    <dbReference type="NCBI Taxonomy" id="3153927"/>
    <lineage>
        <taxon>Bacteria</taxon>
        <taxon>Pseudomonadati</taxon>
        <taxon>Pseudomonadota</taxon>
        <taxon>Betaproteobacteria</taxon>
        <taxon>Neisseriales</taxon>
        <taxon>Chitinibacteraceae</taxon>
        <taxon>Chitinibacter</taxon>
    </lineage>
</organism>
<dbReference type="EMBL" id="CP157355">
    <property type="protein sequence ID" value="XBL99681.1"/>
    <property type="molecule type" value="Genomic_DNA"/>
</dbReference>
<dbReference type="PANTHER" id="PTHR36698:SF2">
    <property type="entry name" value="MCE_MLAD DOMAIN-CONTAINING PROTEIN"/>
    <property type="match status" value="1"/>
</dbReference>
<reference evidence="3" key="1">
    <citation type="submission" date="2024-05" db="EMBL/GenBank/DDBJ databases">
        <authorList>
            <person name="Yang L."/>
            <person name="Pan L."/>
        </authorList>
    </citation>
    <scope>NUCLEOTIDE SEQUENCE</scope>
    <source>
        <strain evidence="3">FCG-7</strain>
    </source>
</reference>
<proteinExistence type="predicted"/>
<accession>A0AAU7F6J0</accession>
<protein>
    <submittedName>
        <fullName evidence="3">MlaD family protein</fullName>
    </submittedName>
</protein>
<dbReference type="InterPro" id="IPR003399">
    <property type="entry name" value="Mce/MlaD"/>
</dbReference>
<evidence type="ECO:0000259" key="2">
    <source>
        <dbReference type="Pfam" id="PF02470"/>
    </source>
</evidence>
<gene>
    <name evidence="3" type="ORF">ABHF33_11465</name>
</gene>
<evidence type="ECO:0000256" key="1">
    <source>
        <dbReference type="SAM" id="MobiDB-lite"/>
    </source>
</evidence>